<dbReference type="RefSeq" id="WP_125012396.1">
    <property type="nucleotide sequence ID" value="NZ_RQVR01000006.1"/>
</dbReference>
<name>A0A3P3WAK6_9FLAO</name>
<dbReference type="Pfam" id="PF11316">
    <property type="entry name" value="Rhamno_transf"/>
    <property type="match status" value="1"/>
</dbReference>
<comment type="caution">
    <text evidence="1">The sequence shown here is derived from an EMBL/GenBank/DDBJ whole genome shotgun (WGS) entry which is preliminary data.</text>
</comment>
<accession>A0A3P3WAK6</accession>
<gene>
    <name evidence="1" type="ORF">EG849_07190</name>
</gene>
<dbReference type="EMBL" id="RQVR01000006">
    <property type="protein sequence ID" value="RRJ92192.1"/>
    <property type="molecule type" value="Genomic_DNA"/>
</dbReference>
<proteinExistence type="predicted"/>
<organism evidence="1 2">
    <name type="scientific">Flavobacterium macacae</name>
    <dbReference type="NCBI Taxonomy" id="2488993"/>
    <lineage>
        <taxon>Bacteria</taxon>
        <taxon>Pseudomonadati</taxon>
        <taxon>Bacteroidota</taxon>
        <taxon>Flavobacteriia</taxon>
        <taxon>Flavobacteriales</taxon>
        <taxon>Flavobacteriaceae</taxon>
        <taxon>Flavobacterium</taxon>
    </lineage>
</organism>
<sequence length="283" mass="34189">MFKHYLITRFNLKNPEWDVTKNNETLLTDEWMEDRMWLFENFCFPSVVAQSNTNFTWLLFFDTSTPDRFKVQIENLIARKENIKAFFINGMPAFYPEIQNYIRKDSEEKKYLITSRIDNDDCIHKNFITEVQNKFNSQEYQAVDVIKGYSLQVKPQYILGKKEHIFNPFISLIEKNENPKTVWFNDHTLWKKETRITQITDKRLWMSIIHEKNKVNEFDGYDNVKWSSINNDFIVSEKLNQLIEKEIIPYKNWLFLSLKNRLYVKMVLFSKKLKKAIGLYKIK</sequence>
<dbReference type="AlphaFoldDB" id="A0A3P3WAK6"/>
<reference evidence="1 2" key="1">
    <citation type="submission" date="2018-11" db="EMBL/GenBank/DDBJ databases">
        <title>Flavobacterium sp. nov., YIM 102600 draft genome.</title>
        <authorList>
            <person name="Li G."/>
            <person name="Jiang Y."/>
        </authorList>
    </citation>
    <scope>NUCLEOTIDE SEQUENCE [LARGE SCALE GENOMIC DNA]</scope>
    <source>
        <strain evidence="1 2">YIM 102600</strain>
    </source>
</reference>
<dbReference type="InterPro" id="IPR021466">
    <property type="entry name" value="Put_rhamnosyl_transferase"/>
</dbReference>
<keyword evidence="2" id="KW-1185">Reference proteome</keyword>
<protein>
    <recommendedName>
        <fullName evidence="3">Rhamnosyl transferase</fullName>
    </recommendedName>
</protein>
<evidence type="ECO:0000313" key="1">
    <source>
        <dbReference type="EMBL" id="RRJ92192.1"/>
    </source>
</evidence>
<evidence type="ECO:0008006" key="3">
    <source>
        <dbReference type="Google" id="ProtNLM"/>
    </source>
</evidence>
<dbReference type="OrthoDB" id="9771846at2"/>
<evidence type="ECO:0000313" key="2">
    <source>
        <dbReference type="Proteomes" id="UP000271937"/>
    </source>
</evidence>
<dbReference type="Proteomes" id="UP000271937">
    <property type="component" value="Unassembled WGS sequence"/>
</dbReference>